<name>A0A7M5U8L8_9CNID</name>
<sequence>MSLRRSVMDALAVSNDWEISFEVYHSLEEQQLLPEIASCLSIKALLAIHNLDDRYTVQMRSNAEQMAPKQGDLPFLRHKNHVIGGSDIMNFLKEKEYVLNTEQTPEENVINLGVLSLIQSKLIPAEMLVTWINSKNAIETSKRYGFEKPEPLKTILYFQKRQQVQRYLNEVGWLNKSEETVGREIQEMFAYFSKRLENNKYLTGESLTEADVFLFGHLQAIIECPLEENILSKVLAQFPRLQKFCLNFNQLHLGQQAMLFS</sequence>
<evidence type="ECO:0000256" key="5">
    <source>
        <dbReference type="ARBA" id="ARBA00022927"/>
    </source>
</evidence>
<keyword evidence="10" id="KW-1185">Reference proteome</keyword>
<evidence type="ECO:0000256" key="7">
    <source>
        <dbReference type="ARBA" id="ARBA00023136"/>
    </source>
</evidence>
<dbReference type="PANTHER" id="PTHR12289:SF38">
    <property type="entry name" value="METAXIN-2"/>
    <property type="match status" value="1"/>
</dbReference>
<evidence type="ECO:0000313" key="9">
    <source>
        <dbReference type="EnsemblMetazoa" id="CLYHEMP007573.1"/>
    </source>
</evidence>
<feature type="domain" description="GST C-terminal" evidence="8">
    <location>
        <begin position="104"/>
        <end position="261"/>
    </location>
</feature>
<dbReference type="InterPro" id="IPR019564">
    <property type="entry name" value="Sam37/metaxin_N"/>
</dbReference>
<accession>A0A7M5U8L8</accession>
<reference evidence="9" key="1">
    <citation type="submission" date="2021-01" db="UniProtKB">
        <authorList>
            <consortium name="EnsemblMetazoa"/>
        </authorList>
    </citation>
    <scope>IDENTIFICATION</scope>
</reference>
<keyword evidence="7" id="KW-0472">Membrane</keyword>
<dbReference type="Proteomes" id="UP000594262">
    <property type="component" value="Unplaced"/>
</dbReference>
<dbReference type="Gene3D" id="1.20.1050.10">
    <property type="match status" value="1"/>
</dbReference>
<dbReference type="InterPro" id="IPR050931">
    <property type="entry name" value="Mito_Protein_Transport_Metaxin"/>
</dbReference>
<dbReference type="OrthoDB" id="198787at2759"/>
<keyword evidence="3" id="KW-0813">Transport</keyword>
<dbReference type="GO" id="GO:0007005">
    <property type="term" value="P:mitochondrion organization"/>
    <property type="evidence" value="ECO:0007669"/>
    <property type="project" value="TreeGrafter"/>
</dbReference>
<comment type="similarity">
    <text evidence="2">Belongs to the metaxin family.</text>
</comment>
<comment type="subcellular location">
    <subcellularLocation>
        <location evidence="1">Mitochondrion outer membrane</location>
    </subcellularLocation>
</comment>
<dbReference type="GO" id="GO:0001401">
    <property type="term" value="C:SAM complex"/>
    <property type="evidence" value="ECO:0007669"/>
    <property type="project" value="InterPro"/>
</dbReference>
<dbReference type="GO" id="GO:0015031">
    <property type="term" value="P:protein transport"/>
    <property type="evidence" value="ECO:0007669"/>
    <property type="project" value="UniProtKB-KW"/>
</dbReference>
<dbReference type="InterPro" id="IPR033468">
    <property type="entry name" value="Metaxin_GST"/>
</dbReference>
<evidence type="ECO:0000256" key="6">
    <source>
        <dbReference type="ARBA" id="ARBA00023128"/>
    </source>
</evidence>
<protein>
    <recommendedName>
        <fullName evidence="8">GST C-terminal domain-containing protein</fullName>
    </recommendedName>
</protein>
<dbReference type="Pfam" id="PF17171">
    <property type="entry name" value="GST_C_6"/>
    <property type="match status" value="1"/>
</dbReference>
<proteinExistence type="inferred from homology"/>
<dbReference type="InterPro" id="IPR036282">
    <property type="entry name" value="Glutathione-S-Trfase_C_sf"/>
</dbReference>
<keyword evidence="4" id="KW-1000">Mitochondrion outer membrane</keyword>
<evidence type="ECO:0000256" key="4">
    <source>
        <dbReference type="ARBA" id="ARBA00022787"/>
    </source>
</evidence>
<dbReference type="GeneID" id="136808619"/>
<evidence type="ECO:0000259" key="8">
    <source>
        <dbReference type="PROSITE" id="PS50405"/>
    </source>
</evidence>
<dbReference type="InterPro" id="IPR010987">
    <property type="entry name" value="Glutathione-S-Trfase_C-like"/>
</dbReference>
<evidence type="ECO:0000313" key="10">
    <source>
        <dbReference type="Proteomes" id="UP000594262"/>
    </source>
</evidence>
<dbReference type="AlphaFoldDB" id="A0A7M5U8L8"/>
<keyword evidence="6" id="KW-0496">Mitochondrion</keyword>
<evidence type="ECO:0000256" key="2">
    <source>
        <dbReference type="ARBA" id="ARBA00009170"/>
    </source>
</evidence>
<dbReference type="Pfam" id="PF10568">
    <property type="entry name" value="Tom37"/>
    <property type="match status" value="1"/>
</dbReference>
<dbReference type="PANTHER" id="PTHR12289">
    <property type="entry name" value="METAXIN RELATED"/>
    <property type="match status" value="1"/>
</dbReference>
<dbReference type="EnsemblMetazoa" id="CLYHEMT007573.1">
    <property type="protein sequence ID" value="CLYHEMP007573.1"/>
    <property type="gene ID" value="CLYHEMG007573"/>
</dbReference>
<evidence type="ECO:0000256" key="1">
    <source>
        <dbReference type="ARBA" id="ARBA00004294"/>
    </source>
</evidence>
<dbReference type="SUPFAM" id="SSF47616">
    <property type="entry name" value="GST C-terminal domain-like"/>
    <property type="match status" value="1"/>
</dbReference>
<dbReference type="RefSeq" id="XP_066921258.1">
    <property type="nucleotide sequence ID" value="XM_067065157.1"/>
</dbReference>
<organism evidence="9 10">
    <name type="scientific">Clytia hemisphaerica</name>
    <dbReference type="NCBI Taxonomy" id="252671"/>
    <lineage>
        <taxon>Eukaryota</taxon>
        <taxon>Metazoa</taxon>
        <taxon>Cnidaria</taxon>
        <taxon>Hydrozoa</taxon>
        <taxon>Hydroidolina</taxon>
        <taxon>Leptothecata</taxon>
        <taxon>Obeliida</taxon>
        <taxon>Clytiidae</taxon>
        <taxon>Clytia</taxon>
    </lineage>
</organism>
<keyword evidence="5" id="KW-0653">Protein transport</keyword>
<dbReference type="PROSITE" id="PS50405">
    <property type="entry name" value="GST_CTER"/>
    <property type="match status" value="1"/>
</dbReference>
<evidence type="ECO:0000256" key="3">
    <source>
        <dbReference type="ARBA" id="ARBA00022448"/>
    </source>
</evidence>